<name>A0A4S4LKF3_9AGAM</name>
<dbReference type="GO" id="GO:0046578">
    <property type="term" value="P:regulation of Ras protein signal transduction"/>
    <property type="evidence" value="ECO:0007669"/>
    <property type="project" value="TreeGrafter"/>
</dbReference>
<dbReference type="SUPFAM" id="SSF49777">
    <property type="entry name" value="PEBP-like"/>
    <property type="match status" value="1"/>
</dbReference>
<dbReference type="GO" id="GO:0030414">
    <property type="term" value="F:peptidase inhibitor activity"/>
    <property type="evidence" value="ECO:0007669"/>
    <property type="project" value="TreeGrafter"/>
</dbReference>
<evidence type="ECO:0008006" key="3">
    <source>
        <dbReference type="Google" id="ProtNLM"/>
    </source>
</evidence>
<dbReference type="OrthoDB" id="2506647at2759"/>
<evidence type="ECO:0000313" key="2">
    <source>
        <dbReference type="Proteomes" id="UP000308199"/>
    </source>
</evidence>
<gene>
    <name evidence="1" type="ORF">EW145_g1338</name>
</gene>
<dbReference type="InterPro" id="IPR036610">
    <property type="entry name" value="PEBP-like_sf"/>
</dbReference>
<comment type="caution">
    <text evidence="1">The sequence shown here is derived from an EMBL/GenBank/DDBJ whole genome shotgun (WGS) entry which is preliminary data.</text>
</comment>
<dbReference type="EMBL" id="SGPK01000036">
    <property type="protein sequence ID" value="THH10430.1"/>
    <property type="molecule type" value="Genomic_DNA"/>
</dbReference>
<organism evidence="1 2">
    <name type="scientific">Phellinidium pouzarii</name>
    <dbReference type="NCBI Taxonomy" id="167371"/>
    <lineage>
        <taxon>Eukaryota</taxon>
        <taxon>Fungi</taxon>
        <taxon>Dikarya</taxon>
        <taxon>Basidiomycota</taxon>
        <taxon>Agaricomycotina</taxon>
        <taxon>Agaricomycetes</taxon>
        <taxon>Hymenochaetales</taxon>
        <taxon>Hymenochaetaceae</taxon>
        <taxon>Phellinidium</taxon>
    </lineage>
</organism>
<proteinExistence type="predicted"/>
<sequence>MTLHPSSSATSTMPLLDPLSSVAASLRKDKIIPDVIPENFTPSILFSVTWSNKDVMLGNTLTTTDTQDEPHVQITPMGAIEETESSIPTYTLAMLDPDAPSHTDPKFGPFRHWLISGLKPPTPGEIIAAASAERDLLAPLPDPLSATSTKAAITPYRPPGPSPGTGMHRYIFLLFQEPPGGYALPTDAPEFGSELESRRSWSGLEFAKRYELTLVGANYFTLFSE</sequence>
<dbReference type="CDD" id="cd00866">
    <property type="entry name" value="PEBP_euk"/>
    <property type="match status" value="1"/>
</dbReference>
<dbReference type="AlphaFoldDB" id="A0A4S4LKF3"/>
<evidence type="ECO:0000313" key="1">
    <source>
        <dbReference type="EMBL" id="THH10430.1"/>
    </source>
</evidence>
<dbReference type="Gene3D" id="3.90.280.10">
    <property type="entry name" value="PEBP-like"/>
    <property type="match status" value="1"/>
</dbReference>
<dbReference type="Proteomes" id="UP000308199">
    <property type="component" value="Unassembled WGS sequence"/>
</dbReference>
<dbReference type="InterPro" id="IPR035810">
    <property type="entry name" value="PEBP_euk"/>
</dbReference>
<protein>
    <recommendedName>
        <fullName evidence="3">Phosphatidylethanolamine-binding protein</fullName>
    </recommendedName>
</protein>
<dbReference type="InterPro" id="IPR008914">
    <property type="entry name" value="PEBP"/>
</dbReference>
<dbReference type="PANTHER" id="PTHR11362">
    <property type="entry name" value="PHOSPHATIDYLETHANOLAMINE-BINDING PROTEIN"/>
    <property type="match status" value="1"/>
</dbReference>
<dbReference type="Pfam" id="PF01161">
    <property type="entry name" value="PBP"/>
    <property type="match status" value="1"/>
</dbReference>
<reference evidence="1 2" key="1">
    <citation type="submission" date="2019-02" db="EMBL/GenBank/DDBJ databases">
        <title>Genome sequencing of the rare red list fungi Phellinidium pouzarii.</title>
        <authorList>
            <person name="Buettner E."/>
            <person name="Kellner H."/>
        </authorList>
    </citation>
    <scope>NUCLEOTIDE SEQUENCE [LARGE SCALE GENOMIC DNA]</scope>
    <source>
        <strain evidence="1 2">DSM 108285</strain>
    </source>
</reference>
<keyword evidence="2" id="KW-1185">Reference proteome</keyword>
<dbReference type="GO" id="GO:0030162">
    <property type="term" value="P:regulation of proteolysis"/>
    <property type="evidence" value="ECO:0007669"/>
    <property type="project" value="TreeGrafter"/>
</dbReference>
<accession>A0A4S4LKF3</accession>
<dbReference type="GO" id="GO:0005543">
    <property type="term" value="F:phospholipid binding"/>
    <property type="evidence" value="ECO:0007669"/>
    <property type="project" value="TreeGrafter"/>
</dbReference>
<dbReference type="PANTHER" id="PTHR11362:SF148">
    <property type="entry name" value="CARBOXYPEPTIDASE Y INHIBITOR"/>
    <property type="match status" value="1"/>
</dbReference>